<reference evidence="1 2" key="1">
    <citation type="submission" date="2019-11" db="EMBL/GenBank/DDBJ databases">
        <title>Whole genome sequence of Oryza granulata.</title>
        <authorList>
            <person name="Li W."/>
        </authorList>
    </citation>
    <scope>NUCLEOTIDE SEQUENCE [LARGE SCALE GENOMIC DNA]</scope>
    <source>
        <strain evidence="2">cv. Menghai</strain>
        <tissue evidence="1">Leaf</tissue>
    </source>
</reference>
<protein>
    <recommendedName>
        <fullName evidence="3">F-box domain-containing protein</fullName>
    </recommendedName>
</protein>
<proteinExistence type="predicted"/>
<dbReference type="PANTHER" id="PTHR33165">
    <property type="entry name" value="F-BOX DOMAIN CONTAINING PROTEIN-LIKE-RELATED"/>
    <property type="match status" value="1"/>
</dbReference>
<evidence type="ECO:0008006" key="3">
    <source>
        <dbReference type="Google" id="ProtNLM"/>
    </source>
</evidence>
<dbReference type="Proteomes" id="UP000479710">
    <property type="component" value="Unassembled WGS sequence"/>
</dbReference>
<evidence type="ECO:0000313" key="2">
    <source>
        <dbReference type="Proteomes" id="UP000479710"/>
    </source>
</evidence>
<evidence type="ECO:0000313" key="1">
    <source>
        <dbReference type="EMBL" id="KAF0921192.1"/>
    </source>
</evidence>
<organism evidence="1 2">
    <name type="scientific">Oryza meyeriana var. granulata</name>
    <dbReference type="NCBI Taxonomy" id="110450"/>
    <lineage>
        <taxon>Eukaryota</taxon>
        <taxon>Viridiplantae</taxon>
        <taxon>Streptophyta</taxon>
        <taxon>Embryophyta</taxon>
        <taxon>Tracheophyta</taxon>
        <taxon>Spermatophyta</taxon>
        <taxon>Magnoliopsida</taxon>
        <taxon>Liliopsida</taxon>
        <taxon>Poales</taxon>
        <taxon>Poaceae</taxon>
        <taxon>BOP clade</taxon>
        <taxon>Oryzoideae</taxon>
        <taxon>Oryzeae</taxon>
        <taxon>Oryzinae</taxon>
        <taxon>Oryza</taxon>
        <taxon>Oryza meyeriana</taxon>
    </lineage>
</organism>
<keyword evidence="2" id="KW-1185">Reference proteome</keyword>
<sequence>MEGSNDWAHLPIDLLPLHLNEPEDFVCFRAVCPQWRAAMPCTCHVFFQPWIIVASPWHKMEYPDNIMFYSLSTEKTIKVHVPNMKGKRVATPGSGYHIDIDKSDDLSGRADQSITQEITALPRLPDFLHNHNPTFSWVASDEGTTTASPWCSVTG</sequence>
<dbReference type="PANTHER" id="PTHR33165:SF76">
    <property type="entry name" value="OS01G0526550 PROTEIN"/>
    <property type="match status" value="1"/>
</dbReference>
<dbReference type="AlphaFoldDB" id="A0A6G1E9T5"/>
<comment type="caution">
    <text evidence="1">The sequence shown here is derived from an EMBL/GenBank/DDBJ whole genome shotgun (WGS) entry which is preliminary data.</text>
</comment>
<dbReference type="OrthoDB" id="619541at2759"/>
<dbReference type="EMBL" id="SPHZ02000005">
    <property type="protein sequence ID" value="KAF0921192.1"/>
    <property type="molecule type" value="Genomic_DNA"/>
</dbReference>
<name>A0A6G1E9T5_9ORYZ</name>
<gene>
    <name evidence="1" type="ORF">E2562_039295</name>
</gene>
<accession>A0A6G1E9T5</accession>